<accession>A0ABX2A938</accession>
<name>A0ABX2A938_9MICO</name>
<evidence type="ECO:0000256" key="1">
    <source>
        <dbReference type="SAM" id="MobiDB-lite"/>
    </source>
</evidence>
<dbReference type="RefSeq" id="WP_171784417.1">
    <property type="nucleotide sequence ID" value="NZ_BAAAML010000012.1"/>
</dbReference>
<comment type="caution">
    <text evidence="2">The sequence shown here is derived from an EMBL/GenBank/DDBJ whole genome shotgun (WGS) entry which is preliminary data.</text>
</comment>
<evidence type="ECO:0000313" key="3">
    <source>
        <dbReference type="Proteomes" id="UP000757540"/>
    </source>
</evidence>
<dbReference type="EMBL" id="JABEZU010000003">
    <property type="protein sequence ID" value="NOV98206.1"/>
    <property type="molecule type" value="Genomic_DNA"/>
</dbReference>
<sequence length="80" mass="8518">MSDRLDRLKALADTLEDSIAQADPEKRGPLAAQFRATLADIEALDQDAKAGDPIDELAKRRSARGAGTASGEDRPARGSR</sequence>
<dbReference type="Proteomes" id="UP000757540">
    <property type="component" value="Unassembled WGS sequence"/>
</dbReference>
<organism evidence="2 3">
    <name type="scientific">Isoptericola halotolerans</name>
    <dbReference type="NCBI Taxonomy" id="300560"/>
    <lineage>
        <taxon>Bacteria</taxon>
        <taxon>Bacillati</taxon>
        <taxon>Actinomycetota</taxon>
        <taxon>Actinomycetes</taxon>
        <taxon>Micrococcales</taxon>
        <taxon>Promicromonosporaceae</taxon>
        <taxon>Isoptericola</taxon>
    </lineage>
</organism>
<gene>
    <name evidence="2" type="ORF">HDG69_002791</name>
</gene>
<reference evidence="2 3" key="1">
    <citation type="submission" date="2020-05" db="EMBL/GenBank/DDBJ databases">
        <title>Genomic Encyclopedia of Type Strains, Phase III (KMG-III): the genomes of soil and plant-associated and newly described type strains.</title>
        <authorList>
            <person name="Whitman W."/>
        </authorList>
    </citation>
    <scope>NUCLEOTIDE SEQUENCE [LARGE SCALE GENOMIC DNA]</scope>
    <source>
        <strain evidence="2 3">KCTC 19046</strain>
    </source>
</reference>
<feature type="compositionally biased region" description="Basic and acidic residues" evidence="1">
    <location>
        <begin position="49"/>
        <end position="59"/>
    </location>
</feature>
<evidence type="ECO:0000313" key="2">
    <source>
        <dbReference type="EMBL" id="NOV98206.1"/>
    </source>
</evidence>
<feature type="region of interest" description="Disordered" evidence="1">
    <location>
        <begin position="49"/>
        <end position="80"/>
    </location>
</feature>
<protein>
    <submittedName>
        <fullName evidence="2">Uncharacterized protein</fullName>
    </submittedName>
</protein>
<proteinExistence type="predicted"/>
<keyword evidence="3" id="KW-1185">Reference proteome</keyword>
<feature type="compositionally biased region" description="Basic and acidic residues" evidence="1">
    <location>
        <begin position="71"/>
        <end position="80"/>
    </location>
</feature>